<evidence type="ECO:0000313" key="1">
    <source>
        <dbReference type="EMBL" id="OQO06877.1"/>
    </source>
</evidence>
<dbReference type="Pfam" id="PF08227">
    <property type="entry name" value="DASH_Hsk3"/>
    <property type="match status" value="1"/>
</dbReference>
<dbReference type="PANTHER" id="PTHR28289:SF1">
    <property type="entry name" value="DASH COMPLEX SUBUNIT HSK3"/>
    <property type="match status" value="1"/>
</dbReference>
<dbReference type="GO" id="GO:0051010">
    <property type="term" value="F:microtubule plus-end binding"/>
    <property type="evidence" value="ECO:0007669"/>
    <property type="project" value="TreeGrafter"/>
</dbReference>
<dbReference type="InterPro" id="IPR042332">
    <property type="entry name" value="Hsk3"/>
</dbReference>
<dbReference type="EMBL" id="NAJO01000015">
    <property type="protein sequence ID" value="OQO06877.1"/>
    <property type="molecule type" value="Genomic_DNA"/>
</dbReference>
<dbReference type="GO" id="GO:0008608">
    <property type="term" value="P:attachment of spindle microtubules to kinetochore"/>
    <property type="evidence" value="ECO:0007669"/>
    <property type="project" value="InterPro"/>
</dbReference>
<dbReference type="STRING" id="1507870.A0A1V8T640"/>
<reference evidence="2" key="1">
    <citation type="submission" date="2017-03" db="EMBL/GenBank/DDBJ databases">
        <title>Genomes of endolithic fungi from Antarctica.</title>
        <authorList>
            <person name="Coleine C."/>
            <person name="Masonjones S."/>
            <person name="Stajich J.E."/>
        </authorList>
    </citation>
    <scope>NUCLEOTIDE SEQUENCE [LARGE SCALE GENOMIC DNA]</scope>
    <source>
        <strain evidence="2">CCFEE 5527</strain>
    </source>
</reference>
<dbReference type="Proteomes" id="UP000192596">
    <property type="component" value="Unassembled WGS sequence"/>
</dbReference>
<proteinExistence type="predicted"/>
<name>A0A1V8T640_9PEZI</name>
<dbReference type="AlphaFoldDB" id="A0A1V8T640"/>
<dbReference type="GO" id="GO:0042729">
    <property type="term" value="C:DASH complex"/>
    <property type="evidence" value="ECO:0007669"/>
    <property type="project" value="TreeGrafter"/>
</dbReference>
<comment type="caution">
    <text evidence="1">The sequence shown here is derived from an EMBL/GenBank/DDBJ whole genome shotgun (WGS) entry which is preliminary data.</text>
</comment>
<evidence type="ECO:0000313" key="2">
    <source>
        <dbReference type="Proteomes" id="UP000192596"/>
    </source>
</evidence>
<dbReference type="InterPro" id="IPR013183">
    <property type="entry name" value="Hsk3-like"/>
</dbReference>
<sequence>MSDLENLLRMTAVQAEGMRGLGGYVGGTFMASSKVLGEETVGGGNGTNETTGGKKD</sequence>
<keyword evidence="2" id="KW-1185">Reference proteome</keyword>
<accession>A0A1V8T640</accession>
<protein>
    <submittedName>
        <fullName evidence="1">Uncharacterized protein</fullName>
    </submittedName>
</protein>
<organism evidence="1 2">
    <name type="scientific">Cryoendolithus antarcticus</name>
    <dbReference type="NCBI Taxonomy" id="1507870"/>
    <lineage>
        <taxon>Eukaryota</taxon>
        <taxon>Fungi</taxon>
        <taxon>Dikarya</taxon>
        <taxon>Ascomycota</taxon>
        <taxon>Pezizomycotina</taxon>
        <taxon>Dothideomycetes</taxon>
        <taxon>Dothideomycetidae</taxon>
        <taxon>Cladosporiales</taxon>
        <taxon>Cladosporiaceae</taxon>
        <taxon>Cryoendolithus</taxon>
    </lineage>
</organism>
<dbReference type="OrthoDB" id="3358869at2759"/>
<gene>
    <name evidence="1" type="ORF">B0A48_07443</name>
</gene>
<dbReference type="InParanoid" id="A0A1V8T640"/>
<dbReference type="PANTHER" id="PTHR28289">
    <property type="entry name" value="DASH COMPLEX SUBUNIT HSK3"/>
    <property type="match status" value="1"/>
</dbReference>